<evidence type="ECO:0000256" key="5">
    <source>
        <dbReference type="ARBA" id="ARBA00022989"/>
    </source>
</evidence>
<keyword evidence="4 7" id="KW-0812">Transmembrane</keyword>
<feature type="transmembrane region" description="Helical" evidence="7">
    <location>
        <begin position="170"/>
        <end position="189"/>
    </location>
</feature>
<evidence type="ECO:0000313" key="8">
    <source>
        <dbReference type="EMBL" id="EFW06197.1"/>
    </source>
</evidence>
<dbReference type="InterPro" id="IPR003370">
    <property type="entry name" value="Chromate_transpt"/>
</dbReference>
<organism evidence="8 9">
    <name type="scientific">Coprobacillus cateniformis</name>
    <dbReference type="NCBI Taxonomy" id="100884"/>
    <lineage>
        <taxon>Bacteria</taxon>
        <taxon>Bacillati</taxon>
        <taxon>Bacillota</taxon>
        <taxon>Erysipelotrichia</taxon>
        <taxon>Erysipelotrichales</taxon>
        <taxon>Coprobacillaceae</taxon>
        <taxon>Coprobacillus</taxon>
    </lineage>
</organism>
<feature type="transmembrane region" description="Helical" evidence="7">
    <location>
        <begin position="145"/>
        <end position="163"/>
    </location>
</feature>
<dbReference type="Pfam" id="PF02417">
    <property type="entry name" value="Chromate_transp"/>
    <property type="match status" value="1"/>
</dbReference>
<dbReference type="GeneID" id="78229162"/>
<keyword evidence="9" id="KW-1185">Reference proteome</keyword>
<dbReference type="InterPro" id="IPR052518">
    <property type="entry name" value="CHR_Transporter"/>
</dbReference>
<evidence type="ECO:0000256" key="1">
    <source>
        <dbReference type="ARBA" id="ARBA00004651"/>
    </source>
</evidence>
<dbReference type="GO" id="GO:0015109">
    <property type="term" value="F:chromate transmembrane transporter activity"/>
    <property type="evidence" value="ECO:0007669"/>
    <property type="project" value="InterPro"/>
</dbReference>
<keyword evidence="3" id="KW-1003">Cell membrane</keyword>
<keyword evidence="5 7" id="KW-1133">Transmembrane helix</keyword>
<dbReference type="EMBL" id="ADKX01000007">
    <property type="protein sequence ID" value="EFW06197.1"/>
    <property type="molecule type" value="Genomic_DNA"/>
</dbReference>
<name>E7G6P1_9FIRM</name>
<comment type="similarity">
    <text evidence="2">Belongs to the chromate ion transporter (CHR) (TC 2.A.51) family.</text>
</comment>
<gene>
    <name evidence="8" type="ORF">HMPREF9488_00429</name>
</gene>
<comment type="subcellular location">
    <subcellularLocation>
        <location evidence="1">Cell membrane</location>
        <topology evidence="1">Multi-pass membrane protein</topology>
    </subcellularLocation>
</comment>
<dbReference type="OrthoDB" id="9788907at2"/>
<evidence type="ECO:0000313" key="9">
    <source>
        <dbReference type="Proteomes" id="UP000003157"/>
    </source>
</evidence>
<dbReference type="PANTHER" id="PTHR43663:SF1">
    <property type="entry name" value="CHROMATE TRANSPORTER"/>
    <property type="match status" value="1"/>
</dbReference>
<proteinExistence type="inferred from homology"/>
<feature type="transmembrane region" description="Helical" evidence="7">
    <location>
        <begin position="118"/>
        <end position="139"/>
    </location>
</feature>
<keyword evidence="6 7" id="KW-0472">Membrane</keyword>
<protein>
    <submittedName>
        <fullName evidence="8">Chromate transporter</fullName>
    </submittedName>
</protein>
<evidence type="ECO:0000256" key="7">
    <source>
        <dbReference type="SAM" id="Phobius"/>
    </source>
</evidence>
<dbReference type="GO" id="GO:0005886">
    <property type="term" value="C:plasma membrane"/>
    <property type="evidence" value="ECO:0007669"/>
    <property type="project" value="UniProtKB-SubCell"/>
</dbReference>
<reference evidence="8 9" key="1">
    <citation type="submission" date="2010-12" db="EMBL/GenBank/DDBJ databases">
        <title>The Genome Sequence of Coprobacillus sp. strain 29_1.</title>
        <authorList>
            <consortium name="The Broad Institute Genome Sequencing Platform"/>
            <person name="Earl A."/>
            <person name="Ward D."/>
            <person name="Feldgarden M."/>
            <person name="Gevers D."/>
            <person name="Daigneault M."/>
            <person name="Sibley C.D."/>
            <person name="White A."/>
            <person name="Strauss J."/>
            <person name="Allen-Vercoe E."/>
            <person name="Young S.K."/>
            <person name="Zeng Q."/>
            <person name="Gargeya S."/>
            <person name="Fitzgerald M."/>
            <person name="Haas B."/>
            <person name="Abouelleil A."/>
            <person name="Alvarado L."/>
            <person name="Arachchi H.M."/>
            <person name="Berlin A."/>
            <person name="Brown A."/>
            <person name="Chapman S.B."/>
            <person name="Chen Z."/>
            <person name="Dunbar C."/>
            <person name="Freedman E."/>
            <person name="Gearin G."/>
            <person name="Gellesch M."/>
            <person name="Goldberg J."/>
            <person name="Griggs A."/>
            <person name="Gujja S."/>
            <person name="Heilman E."/>
            <person name="Heiman D."/>
            <person name="Howarth C."/>
            <person name="Larson L."/>
            <person name="Lui A."/>
            <person name="MacDonald P.J.P."/>
            <person name="Mehta T."/>
            <person name="Montmayeur A."/>
            <person name="Murphy C."/>
            <person name="Neiman D."/>
            <person name="Pearson M."/>
            <person name="Priest M."/>
            <person name="Roberts A."/>
            <person name="Saif S."/>
            <person name="Shea T."/>
            <person name="Shenoy N."/>
            <person name="Sisk P."/>
            <person name="Stolte C."/>
            <person name="Sykes S."/>
            <person name="White J."/>
            <person name="Yandava C."/>
            <person name="Nusbaum C."/>
            <person name="Birren B."/>
        </authorList>
    </citation>
    <scope>NUCLEOTIDE SEQUENCE [LARGE SCALE GENOMIC DNA]</scope>
    <source>
        <strain evidence="8 9">29_1</strain>
    </source>
</reference>
<evidence type="ECO:0000256" key="2">
    <source>
        <dbReference type="ARBA" id="ARBA00005262"/>
    </source>
</evidence>
<dbReference type="eggNOG" id="COG2059">
    <property type="taxonomic scope" value="Bacteria"/>
</dbReference>
<dbReference type="PANTHER" id="PTHR43663">
    <property type="entry name" value="CHROMATE TRANSPORT PROTEIN-RELATED"/>
    <property type="match status" value="1"/>
</dbReference>
<evidence type="ECO:0000256" key="6">
    <source>
        <dbReference type="ARBA" id="ARBA00023136"/>
    </source>
</evidence>
<dbReference type="AlphaFoldDB" id="E7G6P1"/>
<feature type="transmembrane region" description="Helical" evidence="7">
    <location>
        <begin position="7"/>
        <end position="29"/>
    </location>
</feature>
<dbReference type="Proteomes" id="UP000003157">
    <property type="component" value="Unassembled WGS sequence"/>
</dbReference>
<feature type="transmembrane region" description="Helical" evidence="7">
    <location>
        <begin position="72"/>
        <end position="97"/>
    </location>
</feature>
<dbReference type="HOGENOM" id="CLU_018106_1_2_9"/>
<sequence length="190" mass="20082">MILLQLFFEFFKVGLFSIGGGLATLPFLYDISNTLGWFTHGDIANMIAIAESTPGAIGINMSTYAGYQVDGILGGIVATIGLITPSVIIILVIARLLKKFKENKLVQDVFFGLRPASVAMIASAGIGVIKIALVNIPLFESTGHLLDLFVVPGIILAIVLYTLSKKTTWSPIILVAISAVVGIVLHLGGA</sequence>
<comment type="caution">
    <text evidence="8">The sequence shown here is derived from an EMBL/GenBank/DDBJ whole genome shotgun (WGS) entry which is preliminary data.</text>
</comment>
<evidence type="ECO:0000256" key="3">
    <source>
        <dbReference type="ARBA" id="ARBA00022475"/>
    </source>
</evidence>
<dbReference type="STRING" id="100884.GCA_000269565_01282"/>
<accession>E7G6P1</accession>
<evidence type="ECO:0000256" key="4">
    <source>
        <dbReference type="ARBA" id="ARBA00022692"/>
    </source>
</evidence>
<dbReference type="RefSeq" id="WP_008787550.1">
    <property type="nucleotide sequence ID" value="NZ_AKCB01000001.1"/>
</dbReference>